<accession>A0A497E304</accession>
<dbReference type="GO" id="GO:0005829">
    <property type="term" value="C:cytosol"/>
    <property type="evidence" value="ECO:0007669"/>
    <property type="project" value="TreeGrafter"/>
</dbReference>
<dbReference type="EMBL" id="QMPZ01000079">
    <property type="protein sequence ID" value="RLE08798.1"/>
    <property type="molecule type" value="Genomic_DNA"/>
</dbReference>
<comment type="similarity">
    <text evidence="3">Belongs to the SmpB family.</text>
</comment>
<name>A0A497E304_UNCAE</name>
<protein>
    <recommendedName>
        <fullName evidence="3">SsrA-binding protein</fullName>
    </recommendedName>
    <alternativeName>
        <fullName evidence="3">Small protein B</fullName>
    </alternativeName>
</protein>
<evidence type="ECO:0000256" key="2">
    <source>
        <dbReference type="ARBA" id="ARBA00022884"/>
    </source>
</evidence>
<reference evidence="4 5" key="1">
    <citation type="submission" date="2018-06" db="EMBL/GenBank/DDBJ databases">
        <title>Extensive metabolic versatility and redundancy in microbially diverse, dynamic hydrothermal sediments.</title>
        <authorList>
            <person name="Dombrowski N."/>
            <person name="Teske A."/>
            <person name="Baker B.J."/>
        </authorList>
    </citation>
    <scope>NUCLEOTIDE SEQUENCE [LARGE SCALE GENOMIC DNA]</scope>
    <source>
        <strain evidence="4">B47_G16</strain>
    </source>
</reference>
<dbReference type="GO" id="GO:0003723">
    <property type="term" value="F:RNA binding"/>
    <property type="evidence" value="ECO:0007669"/>
    <property type="project" value="UniProtKB-UniRule"/>
</dbReference>
<dbReference type="InterPro" id="IPR023620">
    <property type="entry name" value="SmpB"/>
</dbReference>
<evidence type="ECO:0000256" key="3">
    <source>
        <dbReference type="HAMAP-Rule" id="MF_00023"/>
    </source>
</evidence>
<dbReference type="SUPFAM" id="SSF74982">
    <property type="entry name" value="Small protein B (SmpB)"/>
    <property type="match status" value="1"/>
</dbReference>
<evidence type="ECO:0000313" key="4">
    <source>
        <dbReference type="EMBL" id="RLE08798.1"/>
    </source>
</evidence>
<comment type="function">
    <text evidence="3">Required for rescue of stalled ribosomes mediated by trans-translation. Binds to transfer-messenger RNA (tmRNA), required for stable association of tmRNA with ribosomes. tmRNA and SmpB together mimic tRNA shape, replacing the anticodon stem-loop with SmpB. tmRNA is encoded by the ssrA gene; the 2 termini fold to resemble tRNA(Ala) and it encodes a 'tag peptide', a short internal open reading frame. During trans-translation Ala-aminoacylated tmRNA acts like a tRNA, entering the A-site of stalled ribosomes, displacing the stalled mRNA. The ribosome then switches to translate the ORF on the tmRNA; the nascent peptide is terminated with the 'tag peptide' encoded by the tmRNA and targeted for degradation. The ribosome is freed to recommence translation, which seems to be the essential function of trans-translation.</text>
</comment>
<evidence type="ECO:0000256" key="1">
    <source>
        <dbReference type="ARBA" id="ARBA00022490"/>
    </source>
</evidence>
<dbReference type="PANTHER" id="PTHR30308:SF2">
    <property type="entry name" value="SSRA-BINDING PROTEIN"/>
    <property type="match status" value="1"/>
</dbReference>
<evidence type="ECO:0000313" key="5">
    <source>
        <dbReference type="Proteomes" id="UP000279422"/>
    </source>
</evidence>
<proteinExistence type="inferred from homology"/>
<comment type="caution">
    <text evidence="4">The sequence shown here is derived from an EMBL/GenBank/DDBJ whole genome shotgun (WGS) entry which is preliminary data.</text>
</comment>
<keyword evidence="2 3" id="KW-0694">RNA-binding</keyword>
<dbReference type="NCBIfam" id="TIGR00086">
    <property type="entry name" value="smpB"/>
    <property type="match status" value="1"/>
</dbReference>
<keyword evidence="1 3" id="KW-0963">Cytoplasm</keyword>
<dbReference type="InterPro" id="IPR020081">
    <property type="entry name" value="SsrA-bd_prot_CS"/>
</dbReference>
<dbReference type="InterPro" id="IPR000037">
    <property type="entry name" value="SsrA-bd_prot"/>
</dbReference>
<dbReference type="PANTHER" id="PTHR30308">
    <property type="entry name" value="TMRNA-BINDING COMPONENT OF TRANS-TRANSLATION TAGGING COMPLEX"/>
    <property type="match status" value="1"/>
</dbReference>
<dbReference type="CDD" id="cd09294">
    <property type="entry name" value="SmpB"/>
    <property type="match status" value="1"/>
</dbReference>
<dbReference type="Pfam" id="PF01668">
    <property type="entry name" value="SmpB"/>
    <property type="match status" value="1"/>
</dbReference>
<dbReference type="HAMAP" id="MF_00023">
    <property type="entry name" value="SmpB"/>
    <property type="match status" value="1"/>
</dbReference>
<organism evidence="4 5">
    <name type="scientific">Aerophobetes bacterium</name>
    <dbReference type="NCBI Taxonomy" id="2030807"/>
    <lineage>
        <taxon>Bacteria</taxon>
        <taxon>Candidatus Aerophobota</taxon>
    </lineage>
</organism>
<dbReference type="NCBIfam" id="NF003843">
    <property type="entry name" value="PRK05422.1"/>
    <property type="match status" value="1"/>
</dbReference>
<sequence length="158" mass="18402">MQKKGTSLIVNKRAKHEYEILERWEAGIVLEGAEVKSIREGKVSFVNSFIRIKNGEAFIYNLHIAPYSAIDQHSSYDPKRERKLLLHKRQIQSLSGILSQKGLTLIPLSIYFKRGKAKLEIGLARGRRLYDKRRKLKEKAIKEEIERTLKTRSRVRNS</sequence>
<gene>
    <name evidence="3" type="primary">smpB</name>
    <name evidence="4" type="ORF">DRJ00_05730</name>
</gene>
<dbReference type="AlphaFoldDB" id="A0A497E304"/>
<dbReference type="Gene3D" id="2.40.280.10">
    <property type="match status" value="1"/>
</dbReference>
<comment type="subcellular location">
    <subcellularLocation>
        <location evidence="3">Cytoplasm</location>
    </subcellularLocation>
    <text evidence="3">The tmRNA-SmpB complex associates with stalled 70S ribosomes.</text>
</comment>
<dbReference type="GO" id="GO:0070929">
    <property type="term" value="P:trans-translation"/>
    <property type="evidence" value="ECO:0007669"/>
    <property type="project" value="UniProtKB-UniRule"/>
</dbReference>
<dbReference type="GO" id="GO:0070930">
    <property type="term" value="P:trans-translation-dependent protein tagging"/>
    <property type="evidence" value="ECO:0007669"/>
    <property type="project" value="TreeGrafter"/>
</dbReference>
<dbReference type="Proteomes" id="UP000279422">
    <property type="component" value="Unassembled WGS sequence"/>
</dbReference>
<dbReference type="PROSITE" id="PS01317">
    <property type="entry name" value="SSRP"/>
    <property type="match status" value="1"/>
</dbReference>